<reference evidence="1" key="1">
    <citation type="journal article" date="2014" name="Front. Microbiol.">
        <title>High frequency of phylogenetically diverse reductive dehalogenase-homologous genes in deep subseafloor sedimentary metagenomes.</title>
        <authorList>
            <person name="Kawai M."/>
            <person name="Futagami T."/>
            <person name="Toyoda A."/>
            <person name="Takaki Y."/>
            <person name="Nishi S."/>
            <person name="Hori S."/>
            <person name="Arai W."/>
            <person name="Tsubouchi T."/>
            <person name="Morono Y."/>
            <person name="Uchiyama I."/>
            <person name="Ito T."/>
            <person name="Fujiyama A."/>
            <person name="Inagaki F."/>
            <person name="Takami H."/>
        </authorList>
    </citation>
    <scope>NUCLEOTIDE SEQUENCE</scope>
    <source>
        <strain evidence="1">Expedition CK06-06</strain>
    </source>
</reference>
<evidence type="ECO:0000313" key="1">
    <source>
        <dbReference type="EMBL" id="GAI36269.1"/>
    </source>
</evidence>
<organism evidence="1">
    <name type="scientific">marine sediment metagenome</name>
    <dbReference type="NCBI Taxonomy" id="412755"/>
    <lineage>
        <taxon>unclassified sequences</taxon>
        <taxon>metagenomes</taxon>
        <taxon>ecological metagenomes</taxon>
    </lineage>
</organism>
<dbReference type="AlphaFoldDB" id="X1PZ88"/>
<sequence length="120" mass="13903">MSKGSETEALQVVEVLEDLEKAFSGMLKRLTAEDRHWFWLEGRRRHKAEILKVLELAAEDNRILAQLADDPAQVLNKFDLTTEEYAALASGDIRFIEEIVGELSEKQKTWLSCRLQQEKW</sequence>
<dbReference type="EMBL" id="BARV01026026">
    <property type="protein sequence ID" value="GAI36269.1"/>
    <property type="molecule type" value="Genomic_DNA"/>
</dbReference>
<name>X1PZ88_9ZZZZ</name>
<protein>
    <submittedName>
        <fullName evidence="1">Uncharacterized protein</fullName>
    </submittedName>
</protein>
<proteinExistence type="predicted"/>
<comment type="caution">
    <text evidence="1">The sequence shown here is derived from an EMBL/GenBank/DDBJ whole genome shotgun (WGS) entry which is preliminary data.</text>
</comment>
<gene>
    <name evidence="1" type="ORF">S06H3_42136</name>
</gene>
<accession>X1PZ88</accession>